<dbReference type="PROSITE" id="PS50137">
    <property type="entry name" value="DS_RBD"/>
    <property type="match status" value="1"/>
</dbReference>
<dbReference type="InterPro" id="IPR051247">
    <property type="entry name" value="RLC_Component"/>
</dbReference>
<reference evidence="5" key="1">
    <citation type="submission" date="2025-08" db="UniProtKB">
        <authorList>
            <consortium name="RefSeq"/>
        </authorList>
    </citation>
    <scope>IDENTIFICATION</scope>
</reference>
<name>A0AAJ7BZT8_CEPCN</name>
<sequence>MELCAQNRLDEPYYEITNISGPSHAPVFTITCTIQMFQEEACARSKKQAKQNVAQKMLKHLKDNVNINLPGMELISARANDKDVDDLSKGIEYLNLSVTNLKESRKEQTDLAMARYPDLMKRPGIVSCKTHDIPISMYHLCFKVGYLNLVETLTCLLSRQKSDNMTYDELRVYLTRSADILKCEIKEINYKLKTPNLYMIGIQLSFTPQIMEIGYSTTQKEAEKNAMIAVIGTLFLLLK</sequence>
<dbReference type="GO" id="GO:0070920">
    <property type="term" value="P:regulation of regulatory ncRNA processing"/>
    <property type="evidence" value="ECO:0007669"/>
    <property type="project" value="TreeGrafter"/>
</dbReference>
<evidence type="ECO:0000313" key="4">
    <source>
        <dbReference type="Proteomes" id="UP000694920"/>
    </source>
</evidence>
<evidence type="ECO:0000313" key="5">
    <source>
        <dbReference type="RefSeq" id="XP_015598544.1"/>
    </source>
</evidence>
<dbReference type="Pfam" id="PF00035">
    <property type="entry name" value="dsrm"/>
    <property type="match status" value="1"/>
</dbReference>
<dbReference type="CDD" id="cd10845">
    <property type="entry name" value="DSRM_RNAse_III_family"/>
    <property type="match status" value="1"/>
</dbReference>
<organism evidence="4 5">
    <name type="scientific">Cephus cinctus</name>
    <name type="common">Wheat stem sawfly</name>
    <dbReference type="NCBI Taxonomy" id="211228"/>
    <lineage>
        <taxon>Eukaryota</taxon>
        <taxon>Metazoa</taxon>
        <taxon>Ecdysozoa</taxon>
        <taxon>Arthropoda</taxon>
        <taxon>Hexapoda</taxon>
        <taxon>Insecta</taxon>
        <taxon>Pterygota</taxon>
        <taxon>Neoptera</taxon>
        <taxon>Endopterygota</taxon>
        <taxon>Hymenoptera</taxon>
        <taxon>Cephoidea</taxon>
        <taxon>Cephidae</taxon>
        <taxon>Cephus</taxon>
    </lineage>
</organism>
<dbReference type="GO" id="GO:0005737">
    <property type="term" value="C:cytoplasm"/>
    <property type="evidence" value="ECO:0007669"/>
    <property type="project" value="TreeGrafter"/>
</dbReference>
<keyword evidence="1 2" id="KW-0694">RNA-binding</keyword>
<evidence type="ECO:0000259" key="3">
    <source>
        <dbReference type="PROSITE" id="PS50137"/>
    </source>
</evidence>
<dbReference type="GO" id="GO:0005634">
    <property type="term" value="C:nucleus"/>
    <property type="evidence" value="ECO:0007669"/>
    <property type="project" value="TreeGrafter"/>
</dbReference>
<dbReference type="KEGG" id="ccin:107269331"/>
<dbReference type="GO" id="GO:0003725">
    <property type="term" value="F:double-stranded RNA binding"/>
    <property type="evidence" value="ECO:0007669"/>
    <property type="project" value="TreeGrafter"/>
</dbReference>
<dbReference type="GO" id="GO:0030422">
    <property type="term" value="P:siRNA processing"/>
    <property type="evidence" value="ECO:0007669"/>
    <property type="project" value="TreeGrafter"/>
</dbReference>
<evidence type="ECO:0000256" key="2">
    <source>
        <dbReference type="PROSITE-ProRule" id="PRU00266"/>
    </source>
</evidence>
<dbReference type="AlphaFoldDB" id="A0AAJ7BZT8"/>
<feature type="domain" description="DRBM" evidence="3">
    <location>
        <begin position="1"/>
        <end position="63"/>
    </location>
</feature>
<dbReference type="PANTHER" id="PTHR46205:SF3">
    <property type="entry name" value="LOQUACIOUS, ISOFORM B"/>
    <property type="match status" value="1"/>
</dbReference>
<evidence type="ECO:0000256" key="1">
    <source>
        <dbReference type="ARBA" id="ARBA00022884"/>
    </source>
</evidence>
<dbReference type="Gene3D" id="3.30.160.20">
    <property type="match status" value="1"/>
</dbReference>
<dbReference type="GO" id="GO:0035197">
    <property type="term" value="F:siRNA binding"/>
    <property type="evidence" value="ECO:0007669"/>
    <property type="project" value="TreeGrafter"/>
</dbReference>
<dbReference type="PANTHER" id="PTHR46205">
    <property type="entry name" value="LOQUACIOUS, ISOFORM B"/>
    <property type="match status" value="1"/>
</dbReference>
<proteinExistence type="predicted"/>
<dbReference type="SMART" id="SM00358">
    <property type="entry name" value="DSRM"/>
    <property type="match status" value="1"/>
</dbReference>
<dbReference type="InterPro" id="IPR014720">
    <property type="entry name" value="dsRBD_dom"/>
</dbReference>
<dbReference type="GeneID" id="107269331"/>
<accession>A0AAJ7BZT8</accession>
<keyword evidence="4" id="KW-1185">Reference proteome</keyword>
<dbReference type="RefSeq" id="XP_015598544.1">
    <property type="nucleotide sequence ID" value="XM_015743058.2"/>
</dbReference>
<dbReference type="Proteomes" id="UP000694920">
    <property type="component" value="Unplaced"/>
</dbReference>
<dbReference type="GO" id="GO:0016442">
    <property type="term" value="C:RISC complex"/>
    <property type="evidence" value="ECO:0007669"/>
    <property type="project" value="TreeGrafter"/>
</dbReference>
<gene>
    <name evidence="5" type="primary">LOC107269331</name>
</gene>
<dbReference type="GO" id="GO:0070578">
    <property type="term" value="C:RISC-loading complex"/>
    <property type="evidence" value="ECO:0007669"/>
    <property type="project" value="TreeGrafter"/>
</dbReference>
<protein>
    <submittedName>
        <fullName evidence="5">Uncharacterized protein LOC107269331</fullName>
    </submittedName>
</protein>
<dbReference type="SUPFAM" id="SSF54768">
    <property type="entry name" value="dsRNA-binding domain-like"/>
    <property type="match status" value="1"/>
</dbReference>